<organism evidence="9 10">
    <name type="scientific">Vanilla planifolia</name>
    <name type="common">Vanilla</name>
    <dbReference type="NCBI Taxonomy" id="51239"/>
    <lineage>
        <taxon>Eukaryota</taxon>
        <taxon>Viridiplantae</taxon>
        <taxon>Streptophyta</taxon>
        <taxon>Embryophyta</taxon>
        <taxon>Tracheophyta</taxon>
        <taxon>Spermatophyta</taxon>
        <taxon>Magnoliopsida</taxon>
        <taxon>Liliopsida</taxon>
        <taxon>Asparagales</taxon>
        <taxon>Orchidaceae</taxon>
        <taxon>Vanilloideae</taxon>
        <taxon>Vanilleae</taxon>
        <taxon>Vanilla</taxon>
    </lineage>
</organism>
<dbReference type="OrthoDB" id="1394818at2759"/>
<evidence type="ECO:0000313" key="10">
    <source>
        <dbReference type="Proteomes" id="UP000636800"/>
    </source>
</evidence>
<keyword evidence="3" id="KW-0812">Transmembrane</keyword>
<dbReference type="AlphaFoldDB" id="A0A835RU47"/>
<accession>A0A835RU47</accession>
<reference evidence="9 10" key="1">
    <citation type="journal article" date="2020" name="Nat. Food">
        <title>A phased Vanilla planifolia genome enables genetic improvement of flavour and production.</title>
        <authorList>
            <person name="Hasing T."/>
            <person name="Tang H."/>
            <person name="Brym M."/>
            <person name="Khazi F."/>
            <person name="Huang T."/>
            <person name="Chambers A.H."/>
        </authorList>
    </citation>
    <scope>NUCLEOTIDE SEQUENCE [LARGE SCALE GENOMIC DNA]</scope>
    <source>
        <tissue evidence="9">Leaf</tissue>
    </source>
</reference>
<evidence type="ECO:0000259" key="8">
    <source>
        <dbReference type="PROSITE" id="PS50011"/>
    </source>
</evidence>
<feature type="domain" description="Protein kinase" evidence="8">
    <location>
        <begin position="1"/>
        <end position="120"/>
    </location>
</feature>
<comment type="caution">
    <text evidence="9">The sequence shown here is derived from an EMBL/GenBank/DDBJ whole genome shotgun (WGS) entry which is preliminary data.</text>
</comment>
<protein>
    <recommendedName>
        <fullName evidence="8">Protein kinase domain-containing protein</fullName>
    </recommendedName>
</protein>
<dbReference type="EMBL" id="JADCNL010000001">
    <property type="protein sequence ID" value="KAG0495569.1"/>
    <property type="molecule type" value="Genomic_DNA"/>
</dbReference>
<name>A0A835RU47_VANPL</name>
<keyword evidence="2" id="KW-0723">Serine/threonine-protein kinase</keyword>
<evidence type="ECO:0000256" key="2">
    <source>
        <dbReference type="ARBA" id="ARBA00022527"/>
    </source>
</evidence>
<dbReference type="Proteomes" id="UP000636800">
    <property type="component" value="Chromosome 1"/>
</dbReference>
<evidence type="ECO:0000256" key="3">
    <source>
        <dbReference type="ARBA" id="ARBA00022692"/>
    </source>
</evidence>
<evidence type="ECO:0000313" key="9">
    <source>
        <dbReference type="EMBL" id="KAG0495569.1"/>
    </source>
</evidence>
<dbReference type="InterPro" id="IPR045874">
    <property type="entry name" value="LRK10/LRL21-25-like"/>
</dbReference>
<keyword evidence="2" id="KW-0808">Transferase</keyword>
<keyword evidence="7" id="KW-0325">Glycoprotein</keyword>
<dbReference type="Pfam" id="PF00069">
    <property type="entry name" value="Pkinase"/>
    <property type="match status" value="1"/>
</dbReference>
<sequence>MKNRFFNDKKINEIALSVAKRLHHLHQGCEMQILHFDIMPHNVLLDHNLTPKLSDFGLAKLQPKNKSLVSMGATRGTIGCIAPELVSGSFGNVSHKSDVYSFGMLLMNMAGGRRHADMKA</sequence>
<evidence type="ECO:0000256" key="4">
    <source>
        <dbReference type="ARBA" id="ARBA00022729"/>
    </source>
</evidence>
<evidence type="ECO:0000256" key="1">
    <source>
        <dbReference type="ARBA" id="ARBA00004479"/>
    </source>
</evidence>
<keyword evidence="5" id="KW-1133">Transmembrane helix</keyword>
<dbReference type="GO" id="GO:0005524">
    <property type="term" value="F:ATP binding"/>
    <property type="evidence" value="ECO:0007669"/>
    <property type="project" value="InterPro"/>
</dbReference>
<dbReference type="GO" id="GO:0016020">
    <property type="term" value="C:membrane"/>
    <property type="evidence" value="ECO:0007669"/>
    <property type="project" value="UniProtKB-SubCell"/>
</dbReference>
<keyword evidence="6" id="KW-0472">Membrane</keyword>
<evidence type="ECO:0000256" key="5">
    <source>
        <dbReference type="ARBA" id="ARBA00022989"/>
    </source>
</evidence>
<evidence type="ECO:0000256" key="7">
    <source>
        <dbReference type="ARBA" id="ARBA00023180"/>
    </source>
</evidence>
<dbReference type="InterPro" id="IPR000719">
    <property type="entry name" value="Prot_kinase_dom"/>
</dbReference>
<dbReference type="GO" id="GO:0004674">
    <property type="term" value="F:protein serine/threonine kinase activity"/>
    <property type="evidence" value="ECO:0007669"/>
    <property type="project" value="UniProtKB-KW"/>
</dbReference>
<proteinExistence type="predicted"/>
<keyword evidence="4" id="KW-0732">Signal</keyword>
<dbReference type="Gene3D" id="1.10.510.10">
    <property type="entry name" value="Transferase(Phosphotransferase) domain 1"/>
    <property type="match status" value="1"/>
</dbReference>
<dbReference type="SUPFAM" id="SSF56112">
    <property type="entry name" value="Protein kinase-like (PK-like)"/>
    <property type="match status" value="1"/>
</dbReference>
<comment type="subcellular location">
    <subcellularLocation>
        <location evidence="1">Membrane</location>
        <topology evidence="1">Single-pass type I membrane protein</topology>
    </subcellularLocation>
</comment>
<keyword evidence="2" id="KW-0418">Kinase</keyword>
<gene>
    <name evidence="9" type="ORF">HPP92_000260</name>
</gene>
<keyword evidence="10" id="KW-1185">Reference proteome</keyword>
<dbReference type="InterPro" id="IPR011009">
    <property type="entry name" value="Kinase-like_dom_sf"/>
</dbReference>
<evidence type="ECO:0000256" key="6">
    <source>
        <dbReference type="ARBA" id="ARBA00023136"/>
    </source>
</evidence>
<dbReference type="PROSITE" id="PS50011">
    <property type="entry name" value="PROTEIN_KINASE_DOM"/>
    <property type="match status" value="1"/>
</dbReference>
<dbReference type="PANTHER" id="PTHR27009">
    <property type="entry name" value="RUST RESISTANCE KINASE LR10-RELATED"/>
    <property type="match status" value="1"/>
</dbReference>